<keyword evidence="2" id="KW-1185">Reference proteome</keyword>
<proteinExistence type="predicted"/>
<dbReference type="EMBL" id="BSST01000001">
    <property type="protein sequence ID" value="GLX77342.1"/>
    <property type="molecule type" value="Genomic_DNA"/>
</dbReference>
<reference evidence="1 2" key="1">
    <citation type="submission" date="2023-03" db="EMBL/GenBank/DDBJ databases">
        <title>Draft genome sequence of Thalassotalea insulae KCTC 62186T.</title>
        <authorList>
            <person name="Sawabe T."/>
        </authorList>
    </citation>
    <scope>NUCLEOTIDE SEQUENCE [LARGE SCALE GENOMIC DNA]</scope>
    <source>
        <strain evidence="1 2">KCTC 62186</strain>
    </source>
</reference>
<evidence type="ECO:0000313" key="2">
    <source>
        <dbReference type="Proteomes" id="UP001157186"/>
    </source>
</evidence>
<organism evidence="1 2">
    <name type="scientific">Thalassotalea insulae</name>
    <dbReference type="NCBI Taxonomy" id="2056778"/>
    <lineage>
        <taxon>Bacteria</taxon>
        <taxon>Pseudomonadati</taxon>
        <taxon>Pseudomonadota</taxon>
        <taxon>Gammaproteobacteria</taxon>
        <taxon>Alteromonadales</taxon>
        <taxon>Colwelliaceae</taxon>
        <taxon>Thalassotalea</taxon>
    </lineage>
</organism>
<sequence>MNNIKTLGIDLAKNLFSLVGMNKHGKVVMRKRLSRKNNFPILLSLIPAL</sequence>
<dbReference type="RefSeq" id="WP_284243194.1">
    <property type="nucleotide sequence ID" value="NZ_BSST01000001.1"/>
</dbReference>
<name>A0ABQ6GRU9_9GAMM</name>
<accession>A0ABQ6GRU9</accession>
<evidence type="ECO:0000313" key="1">
    <source>
        <dbReference type="EMBL" id="GLX77342.1"/>
    </source>
</evidence>
<dbReference type="Proteomes" id="UP001157186">
    <property type="component" value="Unassembled WGS sequence"/>
</dbReference>
<gene>
    <name evidence="1" type="ORF">tinsulaeT_06820</name>
</gene>
<evidence type="ECO:0008006" key="3">
    <source>
        <dbReference type="Google" id="ProtNLM"/>
    </source>
</evidence>
<protein>
    <recommendedName>
        <fullName evidence="3">Transposase</fullName>
    </recommendedName>
</protein>
<comment type="caution">
    <text evidence="1">The sequence shown here is derived from an EMBL/GenBank/DDBJ whole genome shotgun (WGS) entry which is preliminary data.</text>
</comment>